<dbReference type="Proteomes" id="UP000217944">
    <property type="component" value="Unassembled WGS sequence"/>
</dbReference>
<evidence type="ECO:0000313" key="2">
    <source>
        <dbReference type="EMBL" id="GAX88280.1"/>
    </source>
</evidence>
<sequence length="124" mass="15069">MEFIEKSNDLILMLSFVCIVILAETSATFGVFLTAKGHIILGGLFYIFKIIIYIPSVDIFRRNKNRLMKYKIIQFGYFLYEKIEKNPVFISLREKFRIFKEKVVFFIKPYKEQFKKFWEKIWNR</sequence>
<dbReference type="AlphaFoldDB" id="A0A292YI12"/>
<dbReference type="OrthoDB" id="9923157at2"/>
<accession>A0A292YI12</accession>
<protein>
    <submittedName>
        <fullName evidence="2">Uncharacterized protein</fullName>
    </submittedName>
</protein>
<feature type="transmembrane region" description="Helical" evidence="1">
    <location>
        <begin position="12"/>
        <end position="33"/>
    </location>
</feature>
<dbReference type="RefSeq" id="WP_096260102.1">
    <property type="nucleotide sequence ID" value="NZ_BDME01000006.1"/>
</dbReference>
<comment type="caution">
    <text evidence="2">The sequence shown here is derived from an EMBL/GenBank/DDBJ whole genome shotgun (WGS) entry which is preliminary data.</text>
</comment>
<keyword evidence="1" id="KW-0812">Transmembrane</keyword>
<feature type="transmembrane region" description="Helical" evidence="1">
    <location>
        <begin position="39"/>
        <end position="60"/>
    </location>
</feature>
<evidence type="ECO:0000313" key="3">
    <source>
        <dbReference type="Proteomes" id="UP000217944"/>
    </source>
</evidence>
<keyword evidence="3" id="KW-1185">Reference proteome</keyword>
<keyword evidence="1" id="KW-1133">Transmembrane helix</keyword>
<proteinExistence type="predicted"/>
<name>A0A292YI12_9BACT</name>
<reference evidence="2 3" key="1">
    <citation type="journal article" date="2017" name="Syst. Appl. Microbiol.">
        <title>Lebetimonas natsushimae sp. nov., a novel strictly anaerobic, moderately thermophilic chemoautotroph isolated from a deep-sea hydrothermal vent polychaete nest in the Mid-Okinawa Trough.</title>
        <authorList>
            <person name="Nagata R."/>
            <person name="Takaki Y."/>
            <person name="Tame A."/>
            <person name="Nunoura T."/>
            <person name="Muto H."/>
            <person name="Mino S."/>
            <person name="Sawayama S."/>
            <person name="Takai K."/>
            <person name="Nakagawa S."/>
        </authorList>
    </citation>
    <scope>NUCLEOTIDE SEQUENCE [LARGE SCALE GENOMIC DNA]</scope>
    <source>
        <strain evidence="2 3">HS1857</strain>
    </source>
</reference>
<keyword evidence="1" id="KW-0472">Membrane</keyword>
<organism evidence="2 3">
    <name type="scientific">Lebetimonas natsushimae</name>
    <dbReference type="NCBI Taxonomy" id="1936991"/>
    <lineage>
        <taxon>Bacteria</taxon>
        <taxon>Pseudomonadati</taxon>
        <taxon>Campylobacterota</taxon>
        <taxon>Epsilonproteobacteria</taxon>
        <taxon>Nautiliales</taxon>
        <taxon>Nautiliaceae</taxon>
        <taxon>Lebetimonas</taxon>
    </lineage>
</organism>
<gene>
    <name evidence="2" type="ORF">LNAT_P1575</name>
</gene>
<dbReference type="EMBL" id="BDME01000006">
    <property type="protein sequence ID" value="GAX88280.1"/>
    <property type="molecule type" value="Genomic_DNA"/>
</dbReference>
<evidence type="ECO:0000256" key="1">
    <source>
        <dbReference type="SAM" id="Phobius"/>
    </source>
</evidence>